<reference evidence="20 21" key="1">
    <citation type="submission" date="2019-01" db="EMBL/GenBank/DDBJ databases">
        <title>Draft Genome and Complete Hox-Cluster Characterization of the Sterlet Sturgeon (Acipenser ruthenus).</title>
        <authorList>
            <person name="Wei Q."/>
        </authorList>
    </citation>
    <scope>NUCLEOTIDE SEQUENCE [LARGE SCALE GENOMIC DNA]</scope>
    <source>
        <strain evidence="20">WHYD16114868_AA</strain>
        <tissue evidence="20">Blood</tissue>
    </source>
</reference>
<feature type="disulfide bond" evidence="16">
    <location>
        <begin position="237"/>
        <end position="255"/>
    </location>
</feature>
<keyword evidence="12 18" id="KW-0472">Membrane</keyword>
<dbReference type="Gene3D" id="2.10.25.10">
    <property type="entry name" value="Laminin"/>
    <property type="match status" value="3"/>
</dbReference>
<dbReference type="Pfam" id="PF07645">
    <property type="entry name" value="EGF_CA"/>
    <property type="match status" value="1"/>
</dbReference>
<evidence type="ECO:0000256" key="2">
    <source>
        <dbReference type="ARBA" id="ARBA00004613"/>
    </source>
</evidence>
<dbReference type="FunFam" id="4.10.400.10:FF:000002">
    <property type="entry name" value="Low-density lipoprotein receptor-related protein 1"/>
    <property type="match status" value="1"/>
</dbReference>
<dbReference type="FunFam" id="2.10.25.10:FF:000009">
    <property type="entry name" value="Low-density lipoprotein receptor isoform 1"/>
    <property type="match status" value="1"/>
</dbReference>
<dbReference type="GO" id="GO:0005576">
    <property type="term" value="C:extracellular region"/>
    <property type="evidence" value="ECO:0007669"/>
    <property type="project" value="UniProtKB-SubCell"/>
</dbReference>
<dbReference type="GO" id="GO:0006898">
    <property type="term" value="P:receptor-mediated endocytosis"/>
    <property type="evidence" value="ECO:0007669"/>
    <property type="project" value="TreeGrafter"/>
</dbReference>
<feature type="domain" description="EGF-like" evidence="19">
    <location>
        <begin position="410"/>
        <end position="425"/>
    </location>
</feature>
<feature type="disulfide bond" evidence="16">
    <location>
        <begin position="230"/>
        <end position="242"/>
    </location>
</feature>
<feature type="disulfide bond" evidence="16">
    <location>
        <begin position="288"/>
        <end position="303"/>
    </location>
</feature>
<comment type="caution">
    <text evidence="20">The sequence shown here is derived from an EMBL/GenBank/DDBJ whole genome shotgun (WGS) entry which is preliminary data.</text>
</comment>
<keyword evidence="13 16" id="KW-1015">Disulfide bond</keyword>
<feature type="transmembrane region" description="Helical" evidence="18">
    <location>
        <begin position="753"/>
        <end position="784"/>
    </location>
</feature>
<keyword evidence="11 18" id="KW-1133">Transmembrane helix</keyword>
<dbReference type="CDD" id="cd00054">
    <property type="entry name" value="EGF_CA"/>
    <property type="match status" value="1"/>
</dbReference>
<dbReference type="PROSITE" id="PS01209">
    <property type="entry name" value="LDLRA_1"/>
    <property type="match status" value="4"/>
</dbReference>
<evidence type="ECO:0000256" key="5">
    <source>
        <dbReference type="ARBA" id="ARBA00022525"/>
    </source>
</evidence>
<keyword evidence="6" id="KW-0245">EGF-like domain</keyword>
<dbReference type="InterPro" id="IPR049883">
    <property type="entry name" value="NOTCH1_EGF-like"/>
</dbReference>
<dbReference type="InterPro" id="IPR000742">
    <property type="entry name" value="EGF"/>
</dbReference>
<dbReference type="GO" id="GO:0043235">
    <property type="term" value="C:receptor complex"/>
    <property type="evidence" value="ECO:0007669"/>
    <property type="project" value="TreeGrafter"/>
</dbReference>
<gene>
    <name evidence="20" type="ORF">EOD39_12533</name>
</gene>
<feature type="repeat" description="LDL-receptor class B" evidence="17">
    <location>
        <begin position="562"/>
        <end position="605"/>
    </location>
</feature>
<dbReference type="Pfam" id="PF00058">
    <property type="entry name" value="Ldl_recept_b"/>
    <property type="match status" value="4"/>
</dbReference>
<dbReference type="SMART" id="SM00179">
    <property type="entry name" value="EGF_CA"/>
    <property type="match status" value="2"/>
</dbReference>
<evidence type="ECO:0000256" key="16">
    <source>
        <dbReference type="PROSITE-ProRule" id="PRU00124"/>
    </source>
</evidence>
<evidence type="ECO:0000256" key="9">
    <source>
        <dbReference type="ARBA" id="ARBA00022729"/>
    </source>
</evidence>
<evidence type="ECO:0000256" key="11">
    <source>
        <dbReference type="ARBA" id="ARBA00022989"/>
    </source>
</evidence>
<dbReference type="FunFam" id="4.10.400.10:FF:000030">
    <property type="entry name" value="Sortilin related receptor 1"/>
    <property type="match status" value="1"/>
</dbReference>
<dbReference type="Proteomes" id="UP000289886">
    <property type="component" value="Unassembled WGS sequence"/>
</dbReference>
<dbReference type="InterPro" id="IPR001881">
    <property type="entry name" value="EGF-like_Ca-bd_dom"/>
</dbReference>
<feature type="disulfide bond" evidence="16">
    <location>
        <begin position="28"/>
        <end position="46"/>
    </location>
</feature>
<dbReference type="FunFam" id="4.10.400.10:FF:000162">
    <property type="entry name" value="LDL receptor related protein 8"/>
    <property type="match status" value="1"/>
</dbReference>
<evidence type="ECO:0000313" key="20">
    <source>
        <dbReference type="EMBL" id="RXM98863.1"/>
    </source>
</evidence>
<feature type="disulfide bond" evidence="16">
    <location>
        <begin position="67"/>
        <end position="85"/>
    </location>
</feature>
<name>A0A662YSE5_ACIRT</name>
<comment type="subcellular location">
    <subcellularLocation>
        <location evidence="1">Cell membrane</location>
        <topology evidence="1">Single-pass type I membrane protein</topology>
    </subcellularLocation>
    <subcellularLocation>
        <location evidence="2">Secreted</location>
    </subcellularLocation>
</comment>
<feature type="disulfide bond" evidence="16">
    <location>
        <begin position="21"/>
        <end position="33"/>
    </location>
</feature>
<dbReference type="GO" id="GO:0016324">
    <property type="term" value="C:apical plasma membrane"/>
    <property type="evidence" value="ECO:0007669"/>
    <property type="project" value="TreeGrafter"/>
</dbReference>
<feature type="repeat" description="LDL-receptor class B" evidence="17">
    <location>
        <begin position="472"/>
        <end position="518"/>
    </location>
</feature>
<dbReference type="FunFam" id="4.10.400.10:FF:000024">
    <property type="entry name" value="Low-density lipoprotein RecePtor related"/>
    <property type="match status" value="1"/>
</dbReference>
<keyword evidence="8 18" id="KW-0812">Transmembrane</keyword>
<feature type="disulfide bond" evidence="16">
    <location>
        <begin position="249"/>
        <end position="264"/>
    </location>
</feature>
<feature type="disulfide bond" evidence="16">
    <location>
        <begin position="40"/>
        <end position="55"/>
    </location>
</feature>
<evidence type="ECO:0000256" key="12">
    <source>
        <dbReference type="ARBA" id="ARBA00023136"/>
    </source>
</evidence>
<dbReference type="GO" id="GO:0005509">
    <property type="term" value="F:calcium ion binding"/>
    <property type="evidence" value="ECO:0007669"/>
    <property type="project" value="InterPro"/>
</dbReference>
<organism evidence="20 21">
    <name type="scientific">Acipenser ruthenus</name>
    <name type="common">Sterlet sturgeon</name>
    <dbReference type="NCBI Taxonomy" id="7906"/>
    <lineage>
        <taxon>Eukaryota</taxon>
        <taxon>Metazoa</taxon>
        <taxon>Chordata</taxon>
        <taxon>Craniata</taxon>
        <taxon>Vertebrata</taxon>
        <taxon>Euteleostomi</taxon>
        <taxon>Actinopterygii</taxon>
        <taxon>Chondrostei</taxon>
        <taxon>Acipenseriformes</taxon>
        <taxon>Acipenseridae</taxon>
        <taxon>Acipenser</taxon>
    </lineage>
</organism>
<dbReference type="Gene3D" id="4.10.400.10">
    <property type="entry name" value="Low-density Lipoprotein Receptor"/>
    <property type="match status" value="8"/>
</dbReference>
<dbReference type="PROSITE" id="PS01186">
    <property type="entry name" value="EGF_2"/>
    <property type="match status" value="2"/>
</dbReference>
<evidence type="ECO:0000256" key="17">
    <source>
        <dbReference type="PROSITE-ProRule" id="PRU00461"/>
    </source>
</evidence>
<evidence type="ECO:0000256" key="1">
    <source>
        <dbReference type="ARBA" id="ARBA00004251"/>
    </source>
</evidence>
<keyword evidence="4" id="KW-1003">Cell membrane</keyword>
<feature type="disulfide bond" evidence="16">
    <location>
        <begin position="163"/>
        <end position="178"/>
    </location>
</feature>
<keyword evidence="15" id="KW-0325">Glycoprotein</keyword>
<comment type="similarity">
    <text evidence="3">Belongs to the LDLR family.</text>
</comment>
<comment type="caution">
    <text evidence="16">Lacks conserved residue(s) required for the propagation of feature annotation.</text>
</comment>
<dbReference type="PROSITE" id="PS50068">
    <property type="entry name" value="LDLRA_2"/>
    <property type="match status" value="8"/>
</dbReference>
<dbReference type="PROSITE" id="PS01187">
    <property type="entry name" value="EGF_CA"/>
    <property type="match status" value="1"/>
</dbReference>
<dbReference type="AlphaFoldDB" id="A0A662YSE5"/>
<keyword evidence="14 20" id="KW-0675">Receptor</keyword>
<dbReference type="InterPro" id="IPR000152">
    <property type="entry name" value="EGF-type_Asp/Asn_hydroxyl_site"/>
</dbReference>
<keyword evidence="20" id="KW-0449">Lipoprotein</keyword>
<dbReference type="SUPFAM" id="SSF57184">
    <property type="entry name" value="Growth factor receptor domain"/>
    <property type="match status" value="1"/>
</dbReference>
<dbReference type="InterPro" id="IPR051221">
    <property type="entry name" value="LDLR-related"/>
</dbReference>
<dbReference type="FunFam" id="4.10.400.10:FF:000113">
    <property type="entry name" value="Low-density lipoprotein receptor-related protein 8"/>
    <property type="match status" value="1"/>
</dbReference>
<feature type="disulfide bond" evidence="16">
    <location>
        <begin position="276"/>
        <end position="294"/>
    </location>
</feature>
<keyword evidence="5" id="KW-0964">Secreted</keyword>
<feature type="disulfide bond" evidence="16">
    <location>
        <begin position="317"/>
        <end position="335"/>
    </location>
</feature>
<dbReference type="InterPro" id="IPR018097">
    <property type="entry name" value="EGF_Ca-bd_CS"/>
</dbReference>
<feature type="disulfide bond" evidence="16">
    <location>
        <begin position="60"/>
        <end position="72"/>
    </location>
</feature>
<dbReference type="InterPro" id="IPR009030">
    <property type="entry name" value="Growth_fac_rcpt_cys_sf"/>
</dbReference>
<sequence>MLRCFLIDRSRYFNAGTKTECEHGQFQCKNERCIPTIWRCDDDDDCSDNSDEENCVKKTCAPTDFTCQNGQCIPARWLCDGEAECSDGSDEAGSTCSRQTCPPEKFNCGGSSNKCIPLSWQCDGETDCENGMDEAACPSDVKPCPSSEFHCRSTKCIAPIFVCDGDDDCGDGSDEERCSEPACGPLEFRCNNSACIPQLWSCDGDPDCPDRSDESIERCGHRTEPEKPRCTSGQFQCASGECVHLNWKCDGDSDCKDKSDESSCSLVTCRPDEFQCGDGSCIHGMMQCNKAHDCPDYSDEAGCVNASTCDGPTSFQCNSGECIDSSKVCDSHKDCRDWSDEPIKACGFNECAANNGGCSHMCTDLRIGHQCECPAGYKLLDKKTCGDIDECENPDACGQICINYKGDYKCECYEGYEMDAVTKTCKAVGKSPYLMFTNRHEIRKIDLVKRDYTQVVPTLKNAIALDVDVATNTMYWCDLFHRRIYSAYINKASDASQQVTIIDSYLHSPEGLAMDWVHKNIYWTDSGNKSISVATADGMKRRTLITSELGEPRAIAVDPKQGFMYWSDWGNPAKIEKAGLNGVDRQVLVSHNIEWPNGIALDLLNKRVYWVDSKLHLISSVDFSGGSRKDLLSSPHHLAHPFALTVFEDRVYWTDLENEAIYSASRLTGHNVSTLAEHLNNPHDIVVFHELRQPKAPDSCNMGSVPNGGCEYLCLPAPQISEHSPKYTCACADGMELHPDMRHCQTAGSEQHLLVSSVTVAVIGIIIPIAVLVGVMCTGGYLIWRNWRRKNTKSMNFDNPVYRKTTEEEEEEEEEIHIGRTEQIGHVYPAVSARTPATAFPDNASHCHSTQGALPGA</sequence>
<evidence type="ECO:0000256" key="7">
    <source>
        <dbReference type="ARBA" id="ARBA00022583"/>
    </source>
</evidence>
<dbReference type="PROSITE" id="PS00010">
    <property type="entry name" value="ASX_HYDROXYL"/>
    <property type="match status" value="1"/>
</dbReference>
<dbReference type="SMART" id="SM00135">
    <property type="entry name" value="LY"/>
    <property type="match status" value="5"/>
</dbReference>
<dbReference type="FunFam" id="2.120.10.30:FF:000002">
    <property type="entry name" value="low-density lipoprotein receptor isoform X1"/>
    <property type="match status" value="1"/>
</dbReference>
<feature type="disulfide bond" evidence="16">
    <location>
        <begin position="122"/>
        <end position="137"/>
    </location>
</feature>
<dbReference type="PRINTS" id="PR00261">
    <property type="entry name" value="LDLRECEPTOR"/>
</dbReference>
<evidence type="ECO:0000256" key="15">
    <source>
        <dbReference type="ARBA" id="ARBA00023180"/>
    </source>
</evidence>
<feature type="repeat" description="LDL-receptor class B" evidence="17">
    <location>
        <begin position="519"/>
        <end position="561"/>
    </location>
</feature>
<keyword evidence="10" id="KW-0677">Repeat</keyword>
<dbReference type="InterPro" id="IPR023415">
    <property type="entry name" value="LDLR_class-A_CS"/>
</dbReference>
<feature type="disulfide bond" evidence="16">
    <location>
        <begin position="151"/>
        <end position="169"/>
    </location>
</feature>
<keyword evidence="9" id="KW-0732">Signal</keyword>
<evidence type="ECO:0000256" key="18">
    <source>
        <dbReference type="SAM" id="Phobius"/>
    </source>
</evidence>
<proteinExistence type="inferred from homology"/>
<dbReference type="SUPFAM" id="SSF57424">
    <property type="entry name" value="LDL receptor-like module"/>
    <property type="match status" value="7"/>
</dbReference>
<feature type="disulfide bond" evidence="16">
    <location>
        <begin position="269"/>
        <end position="281"/>
    </location>
</feature>
<feature type="repeat" description="LDL-receptor class B" evidence="17">
    <location>
        <begin position="606"/>
        <end position="650"/>
    </location>
</feature>
<evidence type="ECO:0000256" key="6">
    <source>
        <dbReference type="ARBA" id="ARBA00022536"/>
    </source>
</evidence>
<dbReference type="Pfam" id="PF00057">
    <property type="entry name" value="Ldl_recept_a"/>
    <property type="match status" value="8"/>
</dbReference>
<dbReference type="EMBL" id="SCEB01000537">
    <property type="protein sequence ID" value="RXM98863.1"/>
    <property type="molecule type" value="Genomic_DNA"/>
</dbReference>
<dbReference type="SMART" id="SM00181">
    <property type="entry name" value="EGF"/>
    <property type="match status" value="4"/>
</dbReference>
<evidence type="ECO:0000256" key="8">
    <source>
        <dbReference type="ARBA" id="ARBA00022692"/>
    </source>
</evidence>
<dbReference type="PROSITE" id="PS51120">
    <property type="entry name" value="LDLRB"/>
    <property type="match status" value="4"/>
</dbReference>
<dbReference type="GO" id="GO:0042562">
    <property type="term" value="F:hormone binding"/>
    <property type="evidence" value="ECO:0007669"/>
    <property type="project" value="TreeGrafter"/>
</dbReference>
<dbReference type="Gene3D" id="2.120.10.30">
    <property type="entry name" value="TolB, C-terminal domain"/>
    <property type="match status" value="1"/>
</dbReference>
<evidence type="ECO:0000313" key="21">
    <source>
        <dbReference type="Proteomes" id="UP000289886"/>
    </source>
</evidence>
<evidence type="ECO:0000256" key="3">
    <source>
        <dbReference type="ARBA" id="ARBA00009939"/>
    </source>
</evidence>
<dbReference type="InterPro" id="IPR002172">
    <property type="entry name" value="LDrepeatLR_classA_rpt"/>
</dbReference>
<dbReference type="CDD" id="cd00112">
    <property type="entry name" value="LDLa"/>
    <property type="match status" value="6"/>
</dbReference>
<evidence type="ECO:0000256" key="10">
    <source>
        <dbReference type="ARBA" id="ARBA00022737"/>
    </source>
</evidence>
<feature type="disulfide bond" evidence="16">
    <location>
        <begin position="190"/>
        <end position="208"/>
    </location>
</feature>
<dbReference type="PANTHER" id="PTHR22722">
    <property type="entry name" value="LOW-DENSITY LIPOPROTEIN RECEPTOR-RELATED PROTEIN 2-RELATED"/>
    <property type="match status" value="1"/>
</dbReference>
<keyword evidence="7" id="KW-0254">Endocytosis</keyword>
<evidence type="ECO:0000259" key="19">
    <source>
        <dbReference type="PROSITE" id="PS01186"/>
    </source>
</evidence>
<feature type="domain" description="EGF-like" evidence="19">
    <location>
        <begin position="371"/>
        <end position="385"/>
    </location>
</feature>
<dbReference type="InterPro" id="IPR000033">
    <property type="entry name" value="LDLR_classB_rpt"/>
</dbReference>
<feature type="disulfide bond" evidence="16">
    <location>
        <begin position="144"/>
        <end position="156"/>
    </location>
</feature>
<protein>
    <submittedName>
        <fullName evidence="20">Low-density lipoprotein receptor-related protein 8</fullName>
    </submittedName>
</protein>
<evidence type="ECO:0000256" key="14">
    <source>
        <dbReference type="ARBA" id="ARBA00023170"/>
    </source>
</evidence>
<evidence type="ECO:0000256" key="13">
    <source>
        <dbReference type="ARBA" id="ARBA00023157"/>
    </source>
</evidence>
<dbReference type="SUPFAM" id="SSF63825">
    <property type="entry name" value="YWTD domain"/>
    <property type="match status" value="1"/>
</dbReference>
<keyword evidence="21" id="KW-1185">Reference proteome</keyword>
<dbReference type="FunFam" id="4.10.400.10:FF:000034">
    <property type="entry name" value="Low-density lipoprotein receptor-related protein 2"/>
    <property type="match status" value="1"/>
</dbReference>
<dbReference type="Pfam" id="PF14670">
    <property type="entry name" value="FXa_inhibition"/>
    <property type="match status" value="2"/>
</dbReference>
<evidence type="ECO:0000256" key="4">
    <source>
        <dbReference type="ARBA" id="ARBA00022475"/>
    </source>
</evidence>
<dbReference type="InterPro" id="IPR036055">
    <property type="entry name" value="LDL_receptor-like_sf"/>
</dbReference>
<accession>A0A662YSE5</accession>
<dbReference type="PANTHER" id="PTHR22722:SF15">
    <property type="entry name" value="LOW-DENSITY LIPOPROTEIN RECEPTOR-RELATED"/>
    <property type="match status" value="1"/>
</dbReference>
<feature type="disulfide bond" evidence="16">
    <location>
        <begin position="183"/>
        <end position="195"/>
    </location>
</feature>
<dbReference type="InterPro" id="IPR011042">
    <property type="entry name" value="6-blade_b-propeller_TolB-like"/>
</dbReference>
<dbReference type="SMART" id="SM00192">
    <property type="entry name" value="LDLa"/>
    <property type="match status" value="8"/>
</dbReference>